<name>A0AAE8MMC6_9HYPO</name>
<keyword evidence="5" id="KW-1185">Reference proteome</keyword>
<accession>A0AAE8MMC6</accession>
<keyword evidence="2" id="KW-1133">Transmembrane helix</keyword>
<evidence type="ECO:0000313" key="5">
    <source>
        <dbReference type="Proteomes" id="UP001187734"/>
    </source>
</evidence>
<evidence type="ECO:0000256" key="2">
    <source>
        <dbReference type="SAM" id="Phobius"/>
    </source>
</evidence>
<keyword evidence="2" id="KW-0472">Membrane</keyword>
<feature type="compositionally biased region" description="Polar residues" evidence="1">
    <location>
        <begin position="333"/>
        <end position="348"/>
    </location>
</feature>
<dbReference type="Proteomes" id="UP001187734">
    <property type="component" value="Unassembled WGS sequence"/>
</dbReference>
<organism evidence="4 5">
    <name type="scientific">Fusarium torulosum</name>
    <dbReference type="NCBI Taxonomy" id="33205"/>
    <lineage>
        <taxon>Eukaryota</taxon>
        <taxon>Fungi</taxon>
        <taxon>Dikarya</taxon>
        <taxon>Ascomycota</taxon>
        <taxon>Pezizomycotina</taxon>
        <taxon>Sordariomycetes</taxon>
        <taxon>Hypocreomycetidae</taxon>
        <taxon>Hypocreales</taxon>
        <taxon>Nectriaceae</taxon>
        <taxon>Fusarium</taxon>
    </lineage>
</organism>
<feature type="compositionally biased region" description="Pro residues" evidence="1">
    <location>
        <begin position="218"/>
        <end position="230"/>
    </location>
</feature>
<comment type="caution">
    <text evidence="4">The sequence shown here is derived from an EMBL/GenBank/DDBJ whole genome shotgun (WGS) entry which is preliminary data.</text>
</comment>
<feature type="signal peptide" evidence="3">
    <location>
        <begin position="1"/>
        <end position="21"/>
    </location>
</feature>
<dbReference type="AlphaFoldDB" id="A0AAE8MMC6"/>
<reference evidence="4" key="1">
    <citation type="submission" date="2018-03" db="EMBL/GenBank/DDBJ databases">
        <authorList>
            <person name="Guldener U."/>
        </authorList>
    </citation>
    <scope>NUCLEOTIDE SEQUENCE</scope>
</reference>
<feature type="compositionally biased region" description="Polar residues" evidence="1">
    <location>
        <begin position="272"/>
        <end position="287"/>
    </location>
</feature>
<sequence>MSRLLRSGIILILWTTQDSQGRVLSEPTQRSYVTDHDRPPAQTKMMEIPELRHLAKRQTTSLPNKVFTVTIAQSETCGWLSGHPAKSITCPNHQPCMWVKSIGHIICGKVNEQKKWEFHLGCYERDEALNTNICNDTCTGAHVLLCTDISAAHCRTYAYPDGIQDYRCAPTPETRVSSVFFTYNGQINAEFITTAYTVSNSRTPSTELVSSATSPSSPLTPPPPSSPAHQPPSNDHNIGPIIGGAIGGFVALSVVALAIFWFVRQSKKDNTRSPTQVTPMEQAQLTGTAPIDLNAGKMGPDSPVQSEWRSSTMTVPSSVGNPASPQGWMDQPGSPSIQRAASQEAPQTMPQQIPYEMSGDSLQPQAYEMIGDSTRPRVYEMVGDSTRPWVYESVADSAHSRI</sequence>
<evidence type="ECO:0000256" key="3">
    <source>
        <dbReference type="SAM" id="SignalP"/>
    </source>
</evidence>
<feature type="chain" id="PRO_5042017605" evidence="3">
    <location>
        <begin position="22"/>
        <end position="402"/>
    </location>
</feature>
<feature type="transmembrane region" description="Helical" evidence="2">
    <location>
        <begin position="241"/>
        <end position="263"/>
    </location>
</feature>
<feature type="region of interest" description="Disordered" evidence="1">
    <location>
        <begin position="268"/>
        <end position="348"/>
    </location>
</feature>
<proteinExistence type="predicted"/>
<dbReference type="EMBL" id="ONZP01000617">
    <property type="protein sequence ID" value="SPJ88703.1"/>
    <property type="molecule type" value="Genomic_DNA"/>
</dbReference>
<feature type="compositionally biased region" description="Polar residues" evidence="1">
    <location>
        <begin position="303"/>
        <end position="324"/>
    </location>
</feature>
<feature type="region of interest" description="Disordered" evidence="1">
    <location>
        <begin position="205"/>
        <end position="239"/>
    </location>
</feature>
<protein>
    <submittedName>
        <fullName evidence="4">Uncharacterized protein</fullName>
    </submittedName>
</protein>
<evidence type="ECO:0000256" key="1">
    <source>
        <dbReference type="SAM" id="MobiDB-lite"/>
    </source>
</evidence>
<keyword evidence="2" id="KW-0812">Transmembrane</keyword>
<gene>
    <name evidence="4" type="ORF">FTOL_12597</name>
</gene>
<keyword evidence="3" id="KW-0732">Signal</keyword>
<evidence type="ECO:0000313" key="4">
    <source>
        <dbReference type="EMBL" id="SPJ88703.1"/>
    </source>
</evidence>